<gene>
    <name evidence="2" type="ORF">CHU92_06290</name>
</gene>
<keyword evidence="1" id="KW-0812">Transmembrane</keyword>
<dbReference type="Pfam" id="PF04238">
    <property type="entry name" value="DUF420"/>
    <property type="match status" value="1"/>
</dbReference>
<proteinExistence type="predicted"/>
<dbReference type="OrthoDB" id="9811380at2"/>
<dbReference type="PANTHER" id="PTHR37692:SF1">
    <property type="entry name" value="DUF420 DOMAIN-CONTAINING PROTEIN"/>
    <property type="match status" value="1"/>
</dbReference>
<evidence type="ECO:0000313" key="3">
    <source>
        <dbReference type="Proteomes" id="UP000216605"/>
    </source>
</evidence>
<feature type="transmembrane region" description="Helical" evidence="1">
    <location>
        <begin position="49"/>
        <end position="71"/>
    </location>
</feature>
<feature type="transmembrane region" description="Helical" evidence="1">
    <location>
        <begin position="17"/>
        <end position="37"/>
    </location>
</feature>
<feature type="transmembrane region" description="Helical" evidence="1">
    <location>
        <begin position="178"/>
        <end position="197"/>
    </location>
</feature>
<feature type="transmembrane region" description="Helical" evidence="1">
    <location>
        <begin position="132"/>
        <end position="157"/>
    </location>
</feature>
<dbReference type="AlphaFoldDB" id="A0A255Z9Q6"/>
<keyword evidence="1" id="KW-1133">Transmembrane helix</keyword>
<dbReference type="EMBL" id="NOXV01000230">
    <property type="protein sequence ID" value="OYQ38176.1"/>
    <property type="molecule type" value="Genomic_DNA"/>
</dbReference>
<organism evidence="2 3">
    <name type="scientific">Flavobacterium cyanobacteriorum</name>
    <dbReference type="NCBI Taxonomy" id="2022802"/>
    <lineage>
        <taxon>Bacteria</taxon>
        <taxon>Pseudomonadati</taxon>
        <taxon>Bacteroidota</taxon>
        <taxon>Flavobacteriia</taxon>
        <taxon>Flavobacteriales</taxon>
        <taxon>Flavobacteriaceae</taxon>
        <taxon>Flavobacterium</taxon>
    </lineage>
</organism>
<dbReference type="Proteomes" id="UP000216605">
    <property type="component" value="Unassembled WGS sequence"/>
</dbReference>
<evidence type="ECO:0000256" key="1">
    <source>
        <dbReference type="SAM" id="Phobius"/>
    </source>
</evidence>
<dbReference type="PANTHER" id="PTHR37692">
    <property type="entry name" value="HYPOTHETICAL MEMBRANE SPANNING PROTEIN"/>
    <property type="match status" value="1"/>
</dbReference>
<feature type="transmembrane region" description="Helical" evidence="1">
    <location>
        <begin position="83"/>
        <end position="101"/>
    </location>
</feature>
<protein>
    <recommendedName>
        <fullName evidence="4">DUF420 domain-containing protein</fullName>
    </recommendedName>
</protein>
<dbReference type="InterPro" id="IPR007352">
    <property type="entry name" value="DUF420"/>
</dbReference>
<dbReference type="RefSeq" id="WP_094413706.1">
    <property type="nucleotide sequence ID" value="NZ_NOXV01000230.1"/>
</dbReference>
<comment type="caution">
    <text evidence="2">The sequence shown here is derived from an EMBL/GenBank/DDBJ whole genome shotgun (WGS) entry which is preliminary data.</text>
</comment>
<evidence type="ECO:0008006" key="4">
    <source>
        <dbReference type="Google" id="ProtNLM"/>
    </source>
</evidence>
<accession>A0A255Z9Q6</accession>
<reference evidence="2 3" key="1">
    <citation type="submission" date="2017-07" db="EMBL/GenBank/DDBJ databases">
        <title>Flavobacterium cyanobacteriorum sp. nov., isolated from cyanobacterial aggregates in a eutrophic lake.</title>
        <authorList>
            <person name="Cai H."/>
        </authorList>
    </citation>
    <scope>NUCLEOTIDE SEQUENCE [LARGE SCALE GENOMIC DNA]</scope>
    <source>
        <strain evidence="2 3">TH021</strain>
    </source>
</reference>
<keyword evidence="3" id="KW-1185">Reference proteome</keyword>
<name>A0A255Z9Q6_9FLAO</name>
<keyword evidence="1" id="KW-0472">Membrane</keyword>
<evidence type="ECO:0000313" key="2">
    <source>
        <dbReference type="EMBL" id="OYQ38176.1"/>
    </source>
</evidence>
<sequence length="198" mass="22316">MENTINTNDAEKKYNKWIILLSVAIPLVVALLFGVKLKDLGYNVEPLSFLPPIYAGINAVTAVVLVVAVMAVRRGNRRLHENLMKFAISLSVMFLAMYVAYHMTADSTKFGDTDHDQVLSAAEQAAVGAMRYVYLFILLTHIALSVVIIPFVLITYVRAITNNFERHKKLARITYPMWLYVAITGVIVYLMISPYYAH</sequence>